<protein>
    <recommendedName>
        <fullName evidence="4">dihydropteroate synthase</fullName>
        <ecNumber evidence="4">2.5.1.15</ecNumber>
    </recommendedName>
</protein>
<comment type="catalytic activity">
    <reaction evidence="1">
        <text>(7,8-dihydropterin-6-yl)methyl diphosphate + 4-aminobenzoate = 7,8-dihydropteroate + diphosphate</text>
        <dbReference type="Rhea" id="RHEA:19949"/>
        <dbReference type="ChEBI" id="CHEBI:17836"/>
        <dbReference type="ChEBI" id="CHEBI:17839"/>
        <dbReference type="ChEBI" id="CHEBI:33019"/>
        <dbReference type="ChEBI" id="CHEBI:72950"/>
        <dbReference type="EC" id="2.5.1.15"/>
    </reaction>
</comment>
<evidence type="ECO:0000259" key="9">
    <source>
        <dbReference type="PROSITE" id="PS50972"/>
    </source>
</evidence>
<dbReference type="GO" id="GO:0004156">
    <property type="term" value="F:dihydropteroate synthase activity"/>
    <property type="evidence" value="ECO:0007669"/>
    <property type="project" value="UniProtKB-EC"/>
</dbReference>
<evidence type="ECO:0000256" key="1">
    <source>
        <dbReference type="ARBA" id="ARBA00000012"/>
    </source>
</evidence>
<dbReference type="PROSITE" id="PS00793">
    <property type="entry name" value="DHPS_2"/>
    <property type="match status" value="1"/>
</dbReference>
<name>A0A1C7H6X6_9BACE</name>
<dbReference type="Proteomes" id="UP000092631">
    <property type="component" value="Chromosome"/>
</dbReference>
<dbReference type="PANTHER" id="PTHR20941">
    <property type="entry name" value="FOLATE SYNTHESIS PROTEINS"/>
    <property type="match status" value="1"/>
</dbReference>
<keyword evidence="5" id="KW-0808">Transferase</keyword>
<feature type="domain" description="Pterin-binding" evidence="9">
    <location>
        <begin position="22"/>
        <end position="275"/>
    </location>
</feature>
<gene>
    <name evidence="10" type="ORF">A4V03_00410</name>
</gene>
<dbReference type="NCBIfam" id="TIGR01496">
    <property type="entry name" value="DHPS"/>
    <property type="match status" value="1"/>
</dbReference>
<accession>A0A1C7H6X6</accession>
<evidence type="ECO:0000313" key="10">
    <source>
        <dbReference type="EMBL" id="ANU59601.2"/>
    </source>
</evidence>
<evidence type="ECO:0000256" key="6">
    <source>
        <dbReference type="ARBA" id="ARBA00022723"/>
    </source>
</evidence>
<comment type="cofactor">
    <cofactor evidence="2">
        <name>Mg(2+)</name>
        <dbReference type="ChEBI" id="CHEBI:18420"/>
    </cofactor>
</comment>
<dbReference type="InterPro" id="IPR000489">
    <property type="entry name" value="Pterin-binding_dom"/>
</dbReference>
<evidence type="ECO:0000313" key="11">
    <source>
        <dbReference type="Proteomes" id="UP000092631"/>
    </source>
</evidence>
<comment type="pathway">
    <text evidence="3">Cofactor biosynthesis; tetrahydrofolate biosynthesis; 7,8-dihydrofolate from 2-amino-4-hydroxy-6-hydroxymethyl-7,8-dihydropteridine diphosphate and 4-aminobenzoate: step 1/2.</text>
</comment>
<dbReference type="KEGG" id="bcae:A4V03_00410"/>
<evidence type="ECO:0000256" key="3">
    <source>
        <dbReference type="ARBA" id="ARBA00004763"/>
    </source>
</evidence>
<dbReference type="InterPro" id="IPR011005">
    <property type="entry name" value="Dihydropteroate_synth-like_sf"/>
</dbReference>
<dbReference type="PANTHER" id="PTHR20941:SF1">
    <property type="entry name" value="FOLIC ACID SYNTHESIS PROTEIN FOL1"/>
    <property type="match status" value="1"/>
</dbReference>
<dbReference type="RefSeq" id="WP_084081087.1">
    <property type="nucleotide sequence ID" value="NZ_CAPDLJ010000031.1"/>
</dbReference>
<proteinExistence type="predicted"/>
<dbReference type="GO" id="GO:0046872">
    <property type="term" value="F:metal ion binding"/>
    <property type="evidence" value="ECO:0007669"/>
    <property type="project" value="UniProtKB-KW"/>
</dbReference>
<keyword evidence="6" id="KW-0479">Metal-binding</keyword>
<dbReference type="GO" id="GO:0005829">
    <property type="term" value="C:cytosol"/>
    <property type="evidence" value="ECO:0007669"/>
    <property type="project" value="TreeGrafter"/>
</dbReference>
<dbReference type="PROSITE" id="PS50972">
    <property type="entry name" value="PTERIN_BINDING"/>
    <property type="match status" value="1"/>
</dbReference>
<dbReference type="InterPro" id="IPR045031">
    <property type="entry name" value="DHP_synth-like"/>
</dbReference>
<keyword evidence="7" id="KW-0460">Magnesium</keyword>
<dbReference type="SUPFAM" id="SSF51717">
    <property type="entry name" value="Dihydropteroate synthetase-like"/>
    <property type="match status" value="1"/>
</dbReference>
<keyword evidence="11" id="KW-1185">Reference proteome</keyword>
<dbReference type="EMBL" id="CP015401">
    <property type="protein sequence ID" value="ANU59601.2"/>
    <property type="molecule type" value="Genomic_DNA"/>
</dbReference>
<dbReference type="Gene3D" id="3.20.20.20">
    <property type="entry name" value="Dihydropteroate synthase-like"/>
    <property type="match status" value="1"/>
</dbReference>
<evidence type="ECO:0000256" key="4">
    <source>
        <dbReference type="ARBA" id="ARBA00012458"/>
    </source>
</evidence>
<dbReference type="GO" id="GO:0046656">
    <property type="term" value="P:folic acid biosynthetic process"/>
    <property type="evidence" value="ECO:0007669"/>
    <property type="project" value="UniProtKB-KW"/>
</dbReference>
<evidence type="ECO:0000256" key="8">
    <source>
        <dbReference type="ARBA" id="ARBA00022909"/>
    </source>
</evidence>
<evidence type="ECO:0000256" key="5">
    <source>
        <dbReference type="ARBA" id="ARBA00022679"/>
    </source>
</evidence>
<organism evidence="10 11">
    <name type="scientific">Bacteroides caecimuris</name>
    <dbReference type="NCBI Taxonomy" id="1796613"/>
    <lineage>
        <taxon>Bacteria</taxon>
        <taxon>Pseudomonadati</taxon>
        <taxon>Bacteroidota</taxon>
        <taxon>Bacteroidia</taxon>
        <taxon>Bacteroidales</taxon>
        <taxon>Bacteroidaceae</taxon>
        <taxon>Bacteroides</taxon>
    </lineage>
</organism>
<dbReference type="AlphaFoldDB" id="A0A1C7H6X6"/>
<evidence type="ECO:0000256" key="7">
    <source>
        <dbReference type="ARBA" id="ARBA00022842"/>
    </source>
</evidence>
<dbReference type="InterPro" id="IPR006390">
    <property type="entry name" value="DHP_synth_dom"/>
</dbReference>
<keyword evidence="8" id="KW-0289">Folate biosynthesis</keyword>
<dbReference type="Pfam" id="PF00809">
    <property type="entry name" value="Pterin_bind"/>
    <property type="match status" value="1"/>
</dbReference>
<dbReference type="EC" id="2.5.1.15" evidence="4"/>
<dbReference type="CDD" id="cd00739">
    <property type="entry name" value="DHPS"/>
    <property type="match status" value="1"/>
</dbReference>
<reference evidence="11" key="1">
    <citation type="submission" date="2016-04" db="EMBL/GenBank/DDBJ databases">
        <title>Complete Genome Sequences of Twelve Strains of a Stable Defined Moderately Diverse Mouse Microbiota 2 (sDMDMm2).</title>
        <authorList>
            <person name="Uchimura Y."/>
            <person name="Wyss M."/>
            <person name="Brugiroux S."/>
            <person name="Limenitakis J.P."/>
            <person name="Stecher B."/>
            <person name="McCoy K.D."/>
            <person name="Macpherson A.J."/>
        </authorList>
    </citation>
    <scope>NUCLEOTIDE SEQUENCE [LARGE SCALE GENOMIC DNA]</scope>
    <source>
        <strain evidence="11">I48</strain>
    </source>
</reference>
<evidence type="ECO:0000256" key="2">
    <source>
        <dbReference type="ARBA" id="ARBA00001946"/>
    </source>
</evidence>
<dbReference type="GO" id="GO:0046654">
    <property type="term" value="P:tetrahydrofolate biosynthetic process"/>
    <property type="evidence" value="ECO:0007669"/>
    <property type="project" value="TreeGrafter"/>
</dbReference>
<sequence length="288" mass="32364">MMKPISSIYINVKGRLLDLATPQVMGILNVTPDSFYSGSRMWTEEDIAARARQILDEGASIIDIGAYSSRPNAEHISAEEEMRRLRTGLEILNRNHPEAIISVDTFRADVAEECVKKYGVAIINDIAAGEMDHRMFQAVADLGVPYIMMHMQGTPQNMQKKTSYDNLIKDVFLYFARKVQQLRDLGVKDIILDPGFGFGKTLEHNYELLAHLEEFHIFELPVLVGVSRKSMIYKLLGGTPQDSLNGTTVLDTVALMKGAHILRVHDVREAVEAVRITEKLKIESGYDK</sequence>
<dbReference type="GeneID" id="82185595"/>